<keyword evidence="5 7" id="KW-0456">Lyase</keyword>
<evidence type="ECO:0000256" key="3">
    <source>
        <dbReference type="ARBA" id="ARBA00022989"/>
    </source>
</evidence>
<dbReference type="Proteomes" id="UP000233565">
    <property type="component" value="Unassembled WGS sequence"/>
</dbReference>
<dbReference type="Gene3D" id="3.30.1490.480">
    <property type="entry name" value="Endolytic murein transglycosylase"/>
    <property type="match status" value="1"/>
</dbReference>
<dbReference type="Pfam" id="PF02618">
    <property type="entry name" value="YceG"/>
    <property type="match status" value="1"/>
</dbReference>
<evidence type="ECO:0000256" key="8">
    <source>
        <dbReference type="SAM" id="MobiDB-lite"/>
    </source>
</evidence>
<comment type="similarity">
    <text evidence="7">Belongs to the transglycosylase MltG family.</text>
</comment>
<reference evidence="9 12" key="2">
    <citation type="submission" date="2017-12" db="EMBL/GenBank/DDBJ databases">
        <title>Pharmacopeia of the Arctic Ocean.</title>
        <authorList>
            <person name="Collins E."/>
            <person name="Ducluzeau A.-L."/>
        </authorList>
    </citation>
    <scope>NUCLEOTIDE SEQUENCE [LARGE SCALE GENOMIC DNA]</scope>
    <source>
        <strain evidence="9 12">DSM 23325</strain>
    </source>
</reference>
<evidence type="ECO:0000313" key="12">
    <source>
        <dbReference type="Proteomes" id="UP000233565"/>
    </source>
</evidence>
<dbReference type="NCBIfam" id="TIGR00247">
    <property type="entry name" value="endolytic transglycosylase MltG"/>
    <property type="match status" value="1"/>
</dbReference>
<comment type="subcellular location">
    <subcellularLocation>
        <location evidence="7">Cell membrane</location>
        <topology evidence="7">Single-pass membrane protein</topology>
    </subcellularLocation>
</comment>
<evidence type="ECO:0000256" key="5">
    <source>
        <dbReference type="ARBA" id="ARBA00023239"/>
    </source>
</evidence>
<dbReference type="OrthoDB" id="9814591at2"/>
<gene>
    <name evidence="7" type="primary">mltG</name>
    <name evidence="9" type="ORF">CXG46_08080</name>
    <name evidence="10" type="ORF">SAMN05192575_106215</name>
</gene>
<dbReference type="RefSeq" id="WP_091199433.1">
    <property type="nucleotide sequence ID" value="NZ_FOKC01000006.1"/>
</dbReference>
<dbReference type="PANTHER" id="PTHR30518:SF2">
    <property type="entry name" value="ENDOLYTIC MUREIN TRANSGLYCOSYLASE"/>
    <property type="match status" value="1"/>
</dbReference>
<dbReference type="PANTHER" id="PTHR30518">
    <property type="entry name" value="ENDOLYTIC MUREIN TRANSGLYCOSYLASE"/>
    <property type="match status" value="1"/>
</dbReference>
<name>A0A1I0ZWW3_9ACTN</name>
<comment type="catalytic activity">
    <reaction evidence="7">
        <text>a peptidoglycan chain = a peptidoglycan chain with N-acetyl-1,6-anhydromuramyl-[peptide] at the reducing end + a peptidoglycan chain with N-acetylglucosamine at the non-reducing end.</text>
        <dbReference type="EC" id="4.2.2.29"/>
    </reaction>
</comment>
<dbReference type="GO" id="GO:0008932">
    <property type="term" value="F:lytic endotransglycosylase activity"/>
    <property type="evidence" value="ECO:0007669"/>
    <property type="project" value="UniProtKB-UniRule"/>
</dbReference>
<keyword evidence="1 7" id="KW-1003">Cell membrane</keyword>
<feature type="region of interest" description="Disordered" evidence="8">
    <location>
        <begin position="1"/>
        <end position="36"/>
    </location>
</feature>
<evidence type="ECO:0000256" key="7">
    <source>
        <dbReference type="HAMAP-Rule" id="MF_02065"/>
    </source>
</evidence>
<dbReference type="EMBL" id="FOKC01000006">
    <property type="protein sequence ID" value="SFB28818.1"/>
    <property type="molecule type" value="Genomic_DNA"/>
</dbReference>
<dbReference type="InterPro" id="IPR003770">
    <property type="entry name" value="MLTG-like"/>
</dbReference>
<protein>
    <recommendedName>
        <fullName evidence="7">Endolytic murein transglycosylase</fullName>
        <ecNumber evidence="7">4.2.2.29</ecNumber>
    </recommendedName>
    <alternativeName>
        <fullName evidence="7">Peptidoglycan lytic transglycosylase</fullName>
    </alternativeName>
    <alternativeName>
        <fullName evidence="7">Peptidoglycan polymerization terminase</fullName>
    </alternativeName>
</protein>
<keyword evidence="12" id="KW-1185">Reference proteome</keyword>
<proteinExistence type="inferred from homology"/>
<evidence type="ECO:0000313" key="10">
    <source>
        <dbReference type="EMBL" id="SFB28818.1"/>
    </source>
</evidence>
<dbReference type="EC" id="4.2.2.29" evidence="7"/>
<feature type="transmembrane region" description="Helical" evidence="7">
    <location>
        <begin position="40"/>
        <end position="59"/>
    </location>
</feature>
<keyword evidence="2 7" id="KW-0812">Transmembrane</keyword>
<accession>A0A1I0ZWW3</accession>
<evidence type="ECO:0000313" key="9">
    <source>
        <dbReference type="EMBL" id="PKH41814.1"/>
    </source>
</evidence>
<evidence type="ECO:0000256" key="6">
    <source>
        <dbReference type="ARBA" id="ARBA00023316"/>
    </source>
</evidence>
<dbReference type="STRING" id="748909.SAMN05192575_106215"/>
<reference evidence="10" key="1">
    <citation type="submission" date="2016-10" db="EMBL/GenBank/DDBJ databases">
        <authorList>
            <person name="de Groot N.N."/>
        </authorList>
    </citation>
    <scope>NUCLEOTIDE SEQUENCE [LARGE SCALE GENOMIC DNA]</scope>
    <source>
        <strain evidence="10">CGMCC 1.10697</strain>
    </source>
</reference>
<dbReference type="Proteomes" id="UP000199113">
    <property type="component" value="Unassembled WGS sequence"/>
</dbReference>
<evidence type="ECO:0000256" key="2">
    <source>
        <dbReference type="ARBA" id="ARBA00022692"/>
    </source>
</evidence>
<dbReference type="HAMAP" id="MF_02065">
    <property type="entry name" value="MltG"/>
    <property type="match status" value="1"/>
</dbReference>
<dbReference type="GO" id="GO:0071555">
    <property type="term" value="P:cell wall organization"/>
    <property type="evidence" value="ECO:0007669"/>
    <property type="project" value="UniProtKB-KW"/>
</dbReference>
<dbReference type="GO" id="GO:0009252">
    <property type="term" value="P:peptidoglycan biosynthetic process"/>
    <property type="evidence" value="ECO:0007669"/>
    <property type="project" value="UniProtKB-UniRule"/>
</dbReference>
<keyword evidence="3 7" id="KW-1133">Transmembrane helix</keyword>
<organism evidence="10 11">
    <name type="scientific">Nocardioides alpinus</name>
    <dbReference type="NCBI Taxonomy" id="748909"/>
    <lineage>
        <taxon>Bacteria</taxon>
        <taxon>Bacillati</taxon>
        <taxon>Actinomycetota</taxon>
        <taxon>Actinomycetes</taxon>
        <taxon>Propionibacteriales</taxon>
        <taxon>Nocardioidaceae</taxon>
        <taxon>Nocardioides</taxon>
    </lineage>
</organism>
<comment type="function">
    <text evidence="7">Functions as a peptidoglycan terminase that cleaves nascent peptidoglycan strands endolytically to terminate their elongation.</text>
</comment>
<dbReference type="AlphaFoldDB" id="A0A1I0ZWW3"/>
<keyword evidence="6 7" id="KW-0961">Cell wall biogenesis/degradation</keyword>
<feature type="site" description="Important for catalytic activity" evidence="7">
    <location>
        <position position="265"/>
    </location>
</feature>
<evidence type="ECO:0000256" key="4">
    <source>
        <dbReference type="ARBA" id="ARBA00023136"/>
    </source>
</evidence>
<evidence type="ECO:0000313" key="11">
    <source>
        <dbReference type="Proteomes" id="UP000199113"/>
    </source>
</evidence>
<sequence length="395" mass="42428">MSEHESGQDPSTGSEERLLSEDDHDYVPGGRRRKGRGGKGCLAVLIALVVLAGGFWFGLTRGVDWVSDQFQGPEDYPGPGSGSVKFAVNEGDTVAQMGRNLKAEGVTKSVQAFIDAAAGEPDSAGIQVGDYELQKEMKAADALEVLIDPDNLISFPTVTIPEGLRLVDIVSTLAENTDFTEKQWNAALAKPDKLGLPDYAEGNAEGYLFPATYEIKPNQKPVQILRTMVSRWEEAADAAGLEEKAAELGHTPAELMIIASLVEAEGRGDDMPKIARVIYNRLDGPGDKGGTNGTLGIDASNAYGLGKSGTTALTTEELAVDTPYDTRRRAGLPPTPIEAPGDDAIAAAANPADGPWYYYVTVDLETGETKFYEDYDDFLVGRDEYRAYCETSDRC</sequence>
<dbReference type="EMBL" id="PJBV01000014">
    <property type="protein sequence ID" value="PKH41814.1"/>
    <property type="molecule type" value="Genomic_DNA"/>
</dbReference>
<keyword evidence="4 7" id="KW-0472">Membrane</keyword>
<evidence type="ECO:0000256" key="1">
    <source>
        <dbReference type="ARBA" id="ARBA00022475"/>
    </source>
</evidence>
<dbReference type="GO" id="GO:0005886">
    <property type="term" value="C:plasma membrane"/>
    <property type="evidence" value="ECO:0007669"/>
    <property type="project" value="UniProtKB-SubCell"/>
</dbReference>